<evidence type="ECO:0000313" key="1">
    <source>
        <dbReference type="EMBL" id="SQI39572.1"/>
    </source>
</evidence>
<accession>A0A2X4UY68</accession>
<proteinExistence type="predicted"/>
<name>A0A2X4UY68_9NOCA</name>
<sequence>MNVEERIAQHRRMAESYGNAYLRQGVKDGEEYAGENSDGAWKFAADAIYTSPYFTGEQVIRMSEVAEDTARTSTLEAKAYSLTFPDWKPKSFDYWPADNGFVMKTRWEGTKADGVTMGFYSYSFVETNDDAEITRWETHVNDEYSPFLEVAIGVSGPFHGQTAYMEAVHRCLDRAGVSI</sequence>
<dbReference type="STRING" id="1219011.GCA_001895045_01222"/>
<dbReference type="RefSeq" id="WP_072699237.1">
    <property type="nucleotide sequence ID" value="NZ_JAFBBL010000001.1"/>
</dbReference>
<evidence type="ECO:0000313" key="2">
    <source>
        <dbReference type="Proteomes" id="UP000249091"/>
    </source>
</evidence>
<protein>
    <submittedName>
        <fullName evidence="1">Uncharacterized protein</fullName>
    </submittedName>
</protein>
<organism evidence="1 2">
    <name type="scientific">Rhodococcus coprophilus</name>
    <dbReference type="NCBI Taxonomy" id="38310"/>
    <lineage>
        <taxon>Bacteria</taxon>
        <taxon>Bacillati</taxon>
        <taxon>Actinomycetota</taxon>
        <taxon>Actinomycetes</taxon>
        <taxon>Mycobacteriales</taxon>
        <taxon>Nocardiaceae</taxon>
        <taxon>Rhodococcus</taxon>
    </lineage>
</organism>
<dbReference type="Proteomes" id="UP000249091">
    <property type="component" value="Chromosome 1"/>
</dbReference>
<keyword evidence="2" id="KW-1185">Reference proteome</keyword>
<dbReference type="EMBL" id="LS483468">
    <property type="protein sequence ID" value="SQI39572.1"/>
    <property type="molecule type" value="Genomic_DNA"/>
</dbReference>
<gene>
    <name evidence="1" type="ORF">NCTC10994_04186</name>
</gene>
<dbReference type="AlphaFoldDB" id="A0A2X4UY68"/>
<reference evidence="1 2" key="1">
    <citation type="submission" date="2018-06" db="EMBL/GenBank/DDBJ databases">
        <authorList>
            <consortium name="Pathogen Informatics"/>
            <person name="Doyle S."/>
        </authorList>
    </citation>
    <scope>NUCLEOTIDE SEQUENCE [LARGE SCALE GENOMIC DNA]</scope>
    <source>
        <strain evidence="1 2">NCTC10994</strain>
    </source>
</reference>
<dbReference type="KEGG" id="rcr:NCTC10994_04186"/>